<reference evidence="1" key="1">
    <citation type="submission" date="2021-09" db="EMBL/GenBank/DDBJ databases">
        <authorList>
            <consortium name="AG Swart"/>
            <person name="Singh M."/>
            <person name="Singh A."/>
            <person name="Seah K."/>
            <person name="Emmerich C."/>
        </authorList>
    </citation>
    <scope>NUCLEOTIDE SEQUENCE</scope>
    <source>
        <strain evidence="1">ATCC30299</strain>
    </source>
</reference>
<organism evidence="1 2">
    <name type="scientific">Blepharisma stoltei</name>
    <dbReference type="NCBI Taxonomy" id="1481888"/>
    <lineage>
        <taxon>Eukaryota</taxon>
        <taxon>Sar</taxon>
        <taxon>Alveolata</taxon>
        <taxon>Ciliophora</taxon>
        <taxon>Postciliodesmatophora</taxon>
        <taxon>Heterotrichea</taxon>
        <taxon>Heterotrichida</taxon>
        <taxon>Blepharismidae</taxon>
        <taxon>Blepharisma</taxon>
    </lineage>
</organism>
<proteinExistence type="predicted"/>
<keyword evidence="2" id="KW-1185">Reference proteome</keyword>
<gene>
    <name evidence="1" type="ORF">BSTOLATCC_MIC40892</name>
</gene>
<evidence type="ECO:0000313" key="2">
    <source>
        <dbReference type="Proteomes" id="UP001162131"/>
    </source>
</evidence>
<comment type="caution">
    <text evidence="1">The sequence shown here is derived from an EMBL/GenBank/DDBJ whole genome shotgun (WGS) entry which is preliminary data.</text>
</comment>
<evidence type="ECO:0000313" key="1">
    <source>
        <dbReference type="EMBL" id="CAG9326466.1"/>
    </source>
</evidence>
<dbReference type="Proteomes" id="UP001162131">
    <property type="component" value="Unassembled WGS sequence"/>
</dbReference>
<sequence>MTQFRLYLSDSSKINLDALRDLAIMLYRIHEKPIILIVEDYDINITGAADMEQRHKMIRLIIEMLNPLVYRPRYIEKLIITGVCYDPLIEIFSGAPFAPFTVLNNYFSDFFGFTEYEIDKLLESHLV</sequence>
<dbReference type="AlphaFoldDB" id="A0AAU9JPP5"/>
<evidence type="ECO:0008006" key="3">
    <source>
        <dbReference type="Google" id="ProtNLM"/>
    </source>
</evidence>
<dbReference type="EMBL" id="CAJZBQ010000040">
    <property type="protein sequence ID" value="CAG9326466.1"/>
    <property type="molecule type" value="Genomic_DNA"/>
</dbReference>
<protein>
    <recommendedName>
        <fullName evidence="3">AAA-ATPase-like domain-containing protein</fullName>
    </recommendedName>
</protein>
<name>A0AAU9JPP5_9CILI</name>
<accession>A0AAU9JPP5</accession>